<feature type="non-terminal residue" evidence="1">
    <location>
        <position position="219"/>
    </location>
</feature>
<dbReference type="InterPro" id="IPR036188">
    <property type="entry name" value="FAD/NAD-bd_sf"/>
</dbReference>
<comment type="caution">
    <text evidence="1">The sequence shown here is derived from an EMBL/GenBank/DDBJ whole genome shotgun (WGS) entry which is preliminary data.</text>
</comment>
<dbReference type="PANTHER" id="PTHR10668">
    <property type="entry name" value="PHYTOENE DEHYDROGENASE"/>
    <property type="match status" value="1"/>
</dbReference>
<dbReference type="EMBL" id="AUZX01014806">
    <property type="protein sequence ID" value="EQD31127.1"/>
    <property type="molecule type" value="Genomic_DNA"/>
</dbReference>
<dbReference type="SUPFAM" id="SSF51905">
    <property type="entry name" value="FAD/NAD(P)-binding domain"/>
    <property type="match status" value="1"/>
</dbReference>
<reference evidence="1" key="1">
    <citation type="submission" date="2013-08" db="EMBL/GenBank/DDBJ databases">
        <authorList>
            <person name="Mendez C."/>
            <person name="Richter M."/>
            <person name="Ferrer M."/>
            <person name="Sanchez J."/>
        </authorList>
    </citation>
    <scope>NUCLEOTIDE SEQUENCE</scope>
</reference>
<dbReference type="AlphaFoldDB" id="T0YH46"/>
<dbReference type="PANTHER" id="PTHR10668:SF105">
    <property type="entry name" value="DEHYDROGENASE-RELATED"/>
    <property type="match status" value="1"/>
</dbReference>
<protein>
    <submittedName>
        <fullName evidence="1">FAD dependent oxidoreductase</fullName>
    </submittedName>
</protein>
<accession>T0YH46</accession>
<proteinExistence type="predicted"/>
<reference evidence="1" key="2">
    <citation type="journal article" date="2014" name="ISME J.">
        <title>Microbial stratification in low pH oxic and suboxic macroscopic growths along an acid mine drainage.</title>
        <authorList>
            <person name="Mendez-Garcia C."/>
            <person name="Mesa V."/>
            <person name="Sprenger R.R."/>
            <person name="Richter M."/>
            <person name="Diez M.S."/>
            <person name="Solano J."/>
            <person name="Bargiela R."/>
            <person name="Golyshina O.V."/>
            <person name="Manteca A."/>
            <person name="Ramos J.L."/>
            <person name="Gallego J.R."/>
            <person name="Llorente I."/>
            <person name="Martins Dos Santos V.A."/>
            <person name="Jensen O.N."/>
            <person name="Pelaez A.I."/>
            <person name="Sanchez J."/>
            <person name="Ferrer M."/>
        </authorList>
    </citation>
    <scope>NUCLEOTIDE SEQUENCE</scope>
</reference>
<name>T0YH46_9ZZZZ</name>
<sequence>MCVLERNPELGGAIRTDEITEPGFTHDVYSCWHPLFVLSDAYAQLGDELRSRGLEYLTAELVTATLYPDGEAAFLSRSSEANTLEFDHHAPGDGHAFQRDLEDFQRNADISFGLLSKELAAPAGGALALRALRRFGRRGLIQYSGQLLISSRSWLQTTFASPRVQGLLAPWVLHTGVGPDAGGSGFMNRAIASVLQTAGLPVARGGGSHLVSALATIIN</sequence>
<evidence type="ECO:0000313" key="1">
    <source>
        <dbReference type="EMBL" id="EQD31127.1"/>
    </source>
</evidence>
<organism evidence="1">
    <name type="scientific">mine drainage metagenome</name>
    <dbReference type="NCBI Taxonomy" id="410659"/>
    <lineage>
        <taxon>unclassified sequences</taxon>
        <taxon>metagenomes</taxon>
        <taxon>ecological metagenomes</taxon>
    </lineage>
</organism>
<gene>
    <name evidence="1" type="ORF">B1A_20074</name>
</gene>